<sequence length="82" mass="8701">MHQQINRTLATIALVLSIVIIVAAIVGGISTYRHLSGLSDTLGDLGTDSSTVDPVVPELVEPGDPGYEPFCYVTELGEEICE</sequence>
<name>A0A2T0TPB2_9ACTN</name>
<feature type="transmembrane region" description="Helical" evidence="1">
    <location>
        <begin position="12"/>
        <end position="32"/>
    </location>
</feature>
<dbReference type="EMBL" id="PVTG01000014">
    <property type="protein sequence ID" value="PRY47486.1"/>
    <property type="molecule type" value="Genomic_DNA"/>
</dbReference>
<keyword evidence="1" id="KW-0472">Membrane</keyword>
<accession>A0A2T0TPB2</accession>
<dbReference type="Proteomes" id="UP000239210">
    <property type="component" value="Unassembled WGS sequence"/>
</dbReference>
<protein>
    <submittedName>
        <fullName evidence="2">Uncharacterized protein</fullName>
    </submittedName>
</protein>
<gene>
    <name evidence="2" type="ORF">LY71_114120</name>
</gene>
<dbReference type="OrthoDB" id="10010875at2"/>
<keyword evidence="1" id="KW-0812">Transmembrane</keyword>
<comment type="caution">
    <text evidence="2">The sequence shown here is derived from an EMBL/GenBank/DDBJ whole genome shotgun (WGS) entry which is preliminary data.</text>
</comment>
<evidence type="ECO:0000256" key="1">
    <source>
        <dbReference type="SAM" id="Phobius"/>
    </source>
</evidence>
<organism evidence="2 3">
    <name type="scientific">Geodermatophilus tzadiensis</name>
    <dbReference type="NCBI Taxonomy" id="1137988"/>
    <lineage>
        <taxon>Bacteria</taxon>
        <taxon>Bacillati</taxon>
        <taxon>Actinomycetota</taxon>
        <taxon>Actinomycetes</taxon>
        <taxon>Geodermatophilales</taxon>
        <taxon>Geodermatophilaceae</taxon>
        <taxon>Geodermatophilus</taxon>
    </lineage>
</organism>
<reference evidence="2 3" key="1">
    <citation type="submission" date="2018-03" db="EMBL/GenBank/DDBJ databases">
        <title>Genomic Encyclopedia of Archaeal and Bacterial Type Strains, Phase II (KMG-II): from individual species to whole genera.</title>
        <authorList>
            <person name="Goeker M."/>
        </authorList>
    </citation>
    <scope>NUCLEOTIDE SEQUENCE [LARGE SCALE GENOMIC DNA]</scope>
    <source>
        <strain evidence="2 3">DSM 45416</strain>
    </source>
</reference>
<dbReference type="RefSeq" id="WP_106279961.1">
    <property type="nucleotide sequence ID" value="NZ_PVTG01000014.1"/>
</dbReference>
<evidence type="ECO:0000313" key="3">
    <source>
        <dbReference type="Proteomes" id="UP000239210"/>
    </source>
</evidence>
<keyword evidence="1" id="KW-1133">Transmembrane helix</keyword>
<evidence type="ECO:0000313" key="2">
    <source>
        <dbReference type="EMBL" id="PRY47486.1"/>
    </source>
</evidence>
<keyword evidence="3" id="KW-1185">Reference proteome</keyword>
<proteinExistence type="predicted"/>
<dbReference type="AlphaFoldDB" id="A0A2T0TPB2"/>